<dbReference type="GO" id="GO:0004674">
    <property type="term" value="F:protein serine/threonine kinase activity"/>
    <property type="evidence" value="ECO:0007669"/>
    <property type="project" value="UniProtKB-EC"/>
</dbReference>
<evidence type="ECO:0000313" key="1">
    <source>
        <dbReference type="EMBL" id="MPN43744.1"/>
    </source>
</evidence>
<dbReference type="InterPro" id="IPR036890">
    <property type="entry name" value="HATPase_C_sf"/>
</dbReference>
<accession>A0A645I5R9</accession>
<reference evidence="1" key="1">
    <citation type="submission" date="2019-08" db="EMBL/GenBank/DDBJ databases">
        <authorList>
            <person name="Kucharzyk K."/>
            <person name="Murdoch R.W."/>
            <person name="Higgins S."/>
            <person name="Loffler F."/>
        </authorList>
    </citation>
    <scope>NUCLEOTIDE SEQUENCE</scope>
</reference>
<comment type="caution">
    <text evidence="1">The sequence shown here is derived from an EMBL/GenBank/DDBJ whole genome shotgun (WGS) entry which is preliminary data.</text>
</comment>
<proteinExistence type="predicted"/>
<protein>
    <submittedName>
        <fullName evidence="1">Anti-sigma F factor</fullName>
        <ecNumber evidence="1">2.7.11.1</ecNumber>
    </submittedName>
</protein>
<dbReference type="EMBL" id="VSSQ01102338">
    <property type="protein sequence ID" value="MPN43744.1"/>
    <property type="molecule type" value="Genomic_DNA"/>
</dbReference>
<sequence length="51" mass="5687">MTPLYTSMPEMERSGLGFTVMETFMDRLDVSSEVGKGTHISMLKTLGEQSE</sequence>
<organism evidence="1">
    <name type="scientific">bioreactor metagenome</name>
    <dbReference type="NCBI Taxonomy" id="1076179"/>
    <lineage>
        <taxon>unclassified sequences</taxon>
        <taxon>metagenomes</taxon>
        <taxon>ecological metagenomes</taxon>
    </lineage>
</organism>
<dbReference type="AlphaFoldDB" id="A0A645I5R9"/>
<name>A0A645I5R9_9ZZZZ</name>
<keyword evidence="1" id="KW-0808">Transferase</keyword>
<gene>
    <name evidence="1" type="primary">spoIIAB_27</name>
    <name evidence="1" type="ORF">SDC9_191304</name>
</gene>
<dbReference type="EC" id="2.7.11.1" evidence="1"/>
<dbReference type="Gene3D" id="3.30.565.10">
    <property type="entry name" value="Histidine kinase-like ATPase, C-terminal domain"/>
    <property type="match status" value="1"/>
</dbReference>